<comment type="similarity">
    <text evidence="1">Belongs to the FGGY kinase family.</text>
</comment>
<gene>
    <name evidence="10" type="ORF">SAMN04487766_10574</name>
</gene>
<dbReference type="Proteomes" id="UP000199671">
    <property type="component" value="Unassembled WGS sequence"/>
</dbReference>
<dbReference type="InterPro" id="IPR018484">
    <property type="entry name" value="FGGY_N"/>
</dbReference>
<protein>
    <submittedName>
        <fullName evidence="10">Rhamnulokinase</fullName>
    </submittedName>
</protein>
<dbReference type="EMBL" id="FNHU01000005">
    <property type="protein sequence ID" value="SDM66342.1"/>
    <property type="molecule type" value="Genomic_DNA"/>
</dbReference>
<dbReference type="Pfam" id="PF00370">
    <property type="entry name" value="FGGY_N"/>
    <property type="match status" value="1"/>
</dbReference>
<dbReference type="GO" id="GO:0005829">
    <property type="term" value="C:cytosol"/>
    <property type="evidence" value="ECO:0007669"/>
    <property type="project" value="TreeGrafter"/>
</dbReference>
<dbReference type="Gene3D" id="3.30.420.40">
    <property type="match status" value="2"/>
</dbReference>
<dbReference type="RefSeq" id="WP_092609352.1">
    <property type="nucleotide sequence ID" value="NZ_FNHU01000005.1"/>
</dbReference>
<keyword evidence="2" id="KW-0808">Transferase</keyword>
<dbReference type="GO" id="GO:0008993">
    <property type="term" value="F:rhamnulokinase activity"/>
    <property type="evidence" value="ECO:0007669"/>
    <property type="project" value="InterPro"/>
</dbReference>
<dbReference type="PANTHER" id="PTHR10196:SF93">
    <property type="entry name" value="L-RHAMNULOKINASE"/>
    <property type="match status" value="1"/>
</dbReference>
<evidence type="ECO:0000256" key="6">
    <source>
        <dbReference type="ARBA" id="ARBA00023157"/>
    </source>
</evidence>
<evidence type="ECO:0000256" key="2">
    <source>
        <dbReference type="ARBA" id="ARBA00022679"/>
    </source>
</evidence>
<sequence>MTNARPLHVGAVDLGASSGRVMVGTIADGRITLTETRRFTNGPIPLPGPDGERLYWDVLHLWNEIREGLLAAVRDVGPLSAVGIDTWGVDYGLLAPSGLLAGQVAAYRCPRTRGVPAEVFAAIPAAELYAVNGLQVQDFNTVFQLVAESRDGGLPRATATADGAAPGAGDAQRTMLLLPDLLTYWLTGKRVAEITNASTTGLVDARERAWSAPLLERLRTAVGVDLDGVLPGIVEPGTVVGPVRRDVVDVFGPDGHPTPVVAVGSHDTASAVAAVPAAGSDFAYVSCGTWSLVGLELDAPVLTEASRAANFTNELGVDGTVRYLKNVMGLWVFNEAVRTWRQQGLELSYRELDAAAEAADPLRTVVDINDPVFFAPGDMAARIDDFAIRTGQPRPRSIGDYVRCIDDSLALAYRRAVREAAELSGKHVGVLHMVGGGISNRLLCRLAADATGLRVVAGPAEGTALGNIVVAARGAGLIDGDLAALRGLVRASCDITEYAPDPAAAAGWDAAERQLFG</sequence>
<reference evidence="10 11" key="1">
    <citation type="submission" date="2016-10" db="EMBL/GenBank/DDBJ databases">
        <authorList>
            <person name="de Groot N.N."/>
        </authorList>
    </citation>
    <scope>NUCLEOTIDE SEQUENCE [LARGE SCALE GENOMIC DNA]</scope>
    <source>
        <strain evidence="10 11">KPR-7B</strain>
    </source>
</reference>
<feature type="domain" description="Carbohydrate kinase FGGY C-terminal" evidence="9">
    <location>
        <begin position="283"/>
        <end position="474"/>
    </location>
</feature>
<dbReference type="GO" id="GO:0019301">
    <property type="term" value="P:rhamnose catabolic process"/>
    <property type="evidence" value="ECO:0007669"/>
    <property type="project" value="InterPro"/>
</dbReference>
<feature type="domain" description="Carbohydrate kinase FGGY N-terminal" evidence="8">
    <location>
        <begin position="10"/>
        <end position="272"/>
    </location>
</feature>
<evidence type="ECO:0000313" key="11">
    <source>
        <dbReference type="Proteomes" id="UP000199671"/>
    </source>
</evidence>
<accession>A0A1G9V291</accession>
<evidence type="ECO:0000256" key="5">
    <source>
        <dbReference type="ARBA" id="ARBA00022840"/>
    </source>
</evidence>
<dbReference type="Pfam" id="PF02782">
    <property type="entry name" value="FGGY_C"/>
    <property type="match status" value="1"/>
</dbReference>
<dbReference type="OrthoDB" id="9761504at2"/>
<dbReference type="CDD" id="cd07771">
    <property type="entry name" value="ASKHA_NBD_FGGY_RhaB-like"/>
    <property type="match status" value="1"/>
</dbReference>
<evidence type="ECO:0000313" key="10">
    <source>
        <dbReference type="EMBL" id="SDM66342.1"/>
    </source>
</evidence>
<evidence type="ECO:0000256" key="1">
    <source>
        <dbReference type="ARBA" id="ARBA00009156"/>
    </source>
</evidence>
<keyword evidence="5" id="KW-0067">ATP-binding</keyword>
<dbReference type="InterPro" id="IPR013449">
    <property type="entry name" value="Rhamnulokinase"/>
</dbReference>
<proteinExistence type="inferred from homology"/>
<keyword evidence="4 10" id="KW-0418">Kinase</keyword>
<dbReference type="GO" id="GO:0004370">
    <property type="term" value="F:glycerol kinase activity"/>
    <property type="evidence" value="ECO:0007669"/>
    <property type="project" value="TreeGrafter"/>
</dbReference>
<organism evidence="10 11">
    <name type="scientific">Actinomyces ruminicola</name>
    <dbReference type="NCBI Taxonomy" id="332524"/>
    <lineage>
        <taxon>Bacteria</taxon>
        <taxon>Bacillati</taxon>
        <taxon>Actinomycetota</taxon>
        <taxon>Actinomycetes</taxon>
        <taxon>Actinomycetales</taxon>
        <taxon>Actinomycetaceae</taxon>
        <taxon>Actinomyces</taxon>
    </lineage>
</organism>
<dbReference type="AlphaFoldDB" id="A0A1G9V291"/>
<name>A0A1G9V291_9ACTO</name>
<keyword evidence="3" id="KW-0547">Nucleotide-binding</keyword>
<evidence type="ECO:0000256" key="7">
    <source>
        <dbReference type="ARBA" id="ARBA00023308"/>
    </source>
</evidence>
<dbReference type="PANTHER" id="PTHR10196">
    <property type="entry name" value="SUGAR KINASE"/>
    <property type="match status" value="1"/>
</dbReference>
<evidence type="ECO:0000256" key="4">
    <source>
        <dbReference type="ARBA" id="ARBA00022777"/>
    </source>
</evidence>
<dbReference type="GO" id="GO:0006071">
    <property type="term" value="P:glycerol metabolic process"/>
    <property type="evidence" value="ECO:0007669"/>
    <property type="project" value="TreeGrafter"/>
</dbReference>
<evidence type="ECO:0000259" key="9">
    <source>
        <dbReference type="Pfam" id="PF02782"/>
    </source>
</evidence>
<dbReference type="GO" id="GO:0005524">
    <property type="term" value="F:ATP binding"/>
    <property type="evidence" value="ECO:0007669"/>
    <property type="project" value="UniProtKB-KW"/>
</dbReference>
<evidence type="ECO:0000259" key="8">
    <source>
        <dbReference type="Pfam" id="PF00370"/>
    </source>
</evidence>
<dbReference type="SUPFAM" id="SSF53067">
    <property type="entry name" value="Actin-like ATPase domain"/>
    <property type="match status" value="2"/>
</dbReference>
<dbReference type="InterPro" id="IPR018485">
    <property type="entry name" value="FGGY_C"/>
</dbReference>
<dbReference type="InterPro" id="IPR043129">
    <property type="entry name" value="ATPase_NBD"/>
</dbReference>
<keyword evidence="6" id="KW-1015">Disulfide bond</keyword>
<evidence type="ECO:0000256" key="3">
    <source>
        <dbReference type="ARBA" id="ARBA00022741"/>
    </source>
</evidence>
<keyword evidence="7" id="KW-0684">Rhamnose metabolism</keyword>